<dbReference type="Pfam" id="PF13411">
    <property type="entry name" value="MerR_1"/>
    <property type="match status" value="1"/>
</dbReference>
<comment type="caution">
    <text evidence="3">The sequence shown here is derived from an EMBL/GenBank/DDBJ whole genome shotgun (WGS) entry which is preliminary data.</text>
</comment>
<feature type="compositionally biased region" description="Pro residues" evidence="1">
    <location>
        <begin position="182"/>
        <end position="195"/>
    </location>
</feature>
<dbReference type="SUPFAM" id="SSF46955">
    <property type="entry name" value="Putative DNA-binding domain"/>
    <property type="match status" value="1"/>
</dbReference>
<keyword evidence="4" id="KW-1185">Reference proteome</keyword>
<organism evidence="3 4">
    <name type="scientific">Sedimentimonas flavescens</name>
    <dbReference type="NCBI Taxonomy" id="2851012"/>
    <lineage>
        <taxon>Bacteria</taxon>
        <taxon>Pseudomonadati</taxon>
        <taxon>Pseudomonadota</taxon>
        <taxon>Alphaproteobacteria</taxon>
        <taxon>Rhodobacterales</taxon>
        <taxon>Rhodobacter group</taxon>
        <taxon>Sedimentimonas</taxon>
    </lineage>
</organism>
<gene>
    <name evidence="3" type="ORF">OE699_07660</name>
</gene>
<protein>
    <submittedName>
        <fullName evidence="3">MerR family transcriptional regulator</fullName>
    </submittedName>
</protein>
<dbReference type="InterPro" id="IPR009061">
    <property type="entry name" value="DNA-bd_dom_put_sf"/>
</dbReference>
<name>A0ABT2ZYB1_9RHOB</name>
<feature type="compositionally biased region" description="Pro residues" evidence="1">
    <location>
        <begin position="124"/>
        <end position="137"/>
    </location>
</feature>
<dbReference type="InterPro" id="IPR000551">
    <property type="entry name" value="MerR-type_HTH_dom"/>
</dbReference>
<proteinExistence type="predicted"/>
<feature type="domain" description="HTH merR-type" evidence="2">
    <location>
        <begin position="10"/>
        <end position="78"/>
    </location>
</feature>
<reference evidence="3 4" key="1">
    <citation type="submission" date="2022-10" db="EMBL/GenBank/DDBJ databases">
        <title>Sinirhodobacter sp. nov., isolated from ocean surface sediments.</title>
        <authorList>
            <person name="He W."/>
            <person name="Wang L."/>
            <person name="Zhang D.-F."/>
        </authorList>
    </citation>
    <scope>NUCLEOTIDE SEQUENCE [LARGE SCALE GENOMIC DNA]</scope>
    <source>
        <strain evidence="3 4">WL0115</strain>
    </source>
</reference>
<evidence type="ECO:0000313" key="3">
    <source>
        <dbReference type="EMBL" id="MCV2878727.1"/>
    </source>
</evidence>
<dbReference type="RefSeq" id="WP_263847608.1">
    <property type="nucleotide sequence ID" value="NZ_JAOWKW010000005.1"/>
</dbReference>
<dbReference type="CDD" id="cd04765">
    <property type="entry name" value="HTH_MlrA-like_sg2"/>
    <property type="match status" value="1"/>
</dbReference>
<dbReference type="EMBL" id="JAOWKW010000005">
    <property type="protein sequence ID" value="MCV2878727.1"/>
    <property type="molecule type" value="Genomic_DNA"/>
</dbReference>
<dbReference type="Gene3D" id="1.10.1660.10">
    <property type="match status" value="1"/>
</dbReference>
<dbReference type="PROSITE" id="PS50937">
    <property type="entry name" value="HTH_MERR_2"/>
    <property type="match status" value="1"/>
</dbReference>
<evidence type="ECO:0000313" key="4">
    <source>
        <dbReference type="Proteomes" id="UP001526166"/>
    </source>
</evidence>
<accession>A0ABT2ZYB1</accession>
<evidence type="ECO:0000259" key="2">
    <source>
        <dbReference type="PROSITE" id="PS50937"/>
    </source>
</evidence>
<dbReference type="SMART" id="SM00422">
    <property type="entry name" value="HTH_MERR"/>
    <property type="match status" value="1"/>
</dbReference>
<dbReference type="Proteomes" id="UP001526166">
    <property type="component" value="Unassembled WGS sequence"/>
</dbReference>
<sequence length="239" mass="25708">MAKSADAFRTISEVSTILDTPTHVLRFWESRFAQIKPVKRAGGRRYYRPEDILLLGGIKRLLHEDGMAIRGVQKLLKDEGVRHVMSLATIDLSAAEQEATVDATPEAAPWPAAPEPEPEAPAAQFPPDPQDPVPAAPPSKASWRQPSFFDEPAPEAPMALDVEPEATPGAEIVELATARGAPNPPAPPEADPTPPMSQRLRALSGTQLSEAERDTLKAAKSRLVALRSRLAAATLGRAE</sequence>
<evidence type="ECO:0000256" key="1">
    <source>
        <dbReference type="SAM" id="MobiDB-lite"/>
    </source>
</evidence>
<feature type="region of interest" description="Disordered" evidence="1">
    <location>
        <begin position="97"/>
        <end position="213"/>
    </location>
</feature>